<reference evidence="4 5" key="1">
    <citation type="submission" date="2018-05" db="EMBL/GenBank/DDBJ databases">
        <title>Genome of Sphingosinicella humi QZX222.</title>
        <authorList>
            <person name="Qiao Z."/>
            <person name="Wang G."/>
        </authorList>
    </citation>
    <scope>NUCLEOTIDE SEQUENCE [LARGE SCALE GENOMIC DNA]</scope>
    <source>
        <strain evidence="4 5">QZX222</strain>
    </source>
</reference>
<name>A0A2U2J342_9SPHN</name>
<protein>
    <submittedName>
        <fullName evidence="4">Tol-pal system-associated acyl-CoA thioesterase</fullName>
    </submittedName>
</protein>
<gene>
    <name evidence="4" type="primary">ybgC</name>
    <name evidence="4" type="ORF">DF286_07505</name>
</gene>
<dbReference type="Gene3D" id="3.10.129.10">
    <property type="entry name" value="Hotdog Thioesterase"/>
    <property type="match status" value="1"/>
</dbReference>
<dbReference type="GO" id="GO:0047617">
    <property type="term" value="F:fatty acyl-CoA hydrolase activity"/>
    <property type="evidence" value="ECO:0007669"/>
    <property type="project" value="TreeGrafter"/>
</dbReference>
<dbReference type="PANTHER" id="PTHR31793:SF37">
    <property type="entry name" value="ACYL-COA THIOESTER HYDROLASE YBGC"/>
    <property type="match status" value="1"/>
</dbReference>
<dbReference type="NCBIfam" id="TIGR02799">
    <property type="entry name" value="thio_ybgC"/>
    <property type="match status" value="1"/>
</dbReference>
<dbReference type="OrthoDB" id="9808429at2"/>
<dbReference type="Pfam" id="PF03061">
    <property type="entry name" value="4HBT"/>
    <property type="match status" value="1"/>
</dbReference>
<dbReference type="InterPro" id="IPR006684">
    <property type="entry name" value="YbgC/YbaW"/>
</dbReference>
<evidence type="ECO:0000256" key="2">
    <source>
        <dbReference type="ARBA" id="ARBA00022801"/>
    </source>
</evidence>
<dbReference type="EMBL" id="QFFF01000001">
    <property type="protein sequence ID" value="PWG02724.1"/>
    <property type="molecule type" value="Genomic_DNA"/>
</dbReference>
<organism evidence="4 5">
    <name type="scientific">Allosphingosinicella humi</name>
    <dbReference type="NCBI Taxonomy" id="2068657"/>
    <lineage>
        <taxon>Bacteria</taxon>
        <taxon>Pseudomonadati</taxon>
        <taxon>Pseudomonadota</taxon>
        <taxon>Alphaproteobacteria</taxon>
        <taxon>Sphingomonadales</taxon>
        <taxon>Sphingomonadaceae</taxon>
        <taxon>Allosphingosinicella</taxon>
    </lineage>
</organism>
<dbReference type="Proteomes" id="UP000245916">
    <property type="component" value="Unassembled WGS sequence"/>
</dbReference>
<dbReference type="SUPFAM" id="SSF54637">
    <property type="entry name" value="Thioesterase/thiol ester dehydrase-isomerase"/>
    <property type="match status" value="1"/>
</dbReference>
<dbReference type="PANTHER" id="PTHR31793">
    <property type="entry name" value="4-HYDROXYBENZOYL-COA THIOESTERASE FAMILY MEMBER"/>
    <property type="match status" value="1"/>
</dbReference>
<accession>A0A2U2J342</accession>
<dbReference type="FunFam" id="3.10.129.10:FF:000004">
    <property type="entry name" value="Tol-pal system-associated acyl-CoA thioesterase"/>
    <property type="match status" value="1"/>
</dbReference>
<evidence type="ECO:0000313" key="5">
    <source>
        <dbReference type="Proteomes" id="UP000245916"/>
    </source>
</evidence>
<keyword evidence="2" id="KW-0378">Hydrolase</keyword>
<dbReference type="CDD" id="cd00586">
    <property type="entry name" value="4HBT"/>
    <property type="match status" value="1"/>
</dbReference>
<evidence type="ECO:0000256" key="1">
    <source>
        <dbReference type="ARBA" id="ARBA00005953"/>
    </source>
</evidence>
<dbReference type="RefSeq" id="WP_109270864.1">
    <property type="nucleotide sequence ID" value="NZ_QFFF01000001.1"/>
</dbReference>
<feature type="domain" description="Thioesterase" evidence="3">
    <location>
        <begin position="34"/>
        <end position="116"/>
    </location>
</feature>
<evidence type="ECO:0000313" key="4">
    <source>
        <dbReference type="EMBL" id="PWG02724.1"/>
    </source>
</evidence>
<dbReference type="InterPro" id="IPR006683">
    <property type="entry name" value="Thioestr_dom"/>
</dbReference>
<dbReference type="InterPro" id="IPR050563">
    <property type="entry name" value="4-hydroxybenzoyl-CoA_TE"/>
</dbReference>
<proteinExistence type="inferred from homology"/>
<keyword evidence="5" id="KW-1185">Reference proteome</keyword>
<sequence>MTEPLRDRPYEGAFHGRTHRFALRVYFEDTDTAGVVYYANYLRFMERARSDMLRAVGVDQRAALEGGEGVYVVAEANIKYRAPAKLDDELVVVSRVLEVRAASCVIHQRVMRGPQVLTDATVTAAFLSPEGRPKRQPRAWVEKFEKLKGESEA</sequence>
<dbReference type="PIRSF" id="PIRSF003230">
    <property type="entry name" value="YbgC"/>
    <property type="match status" value="1"/>
</dbReference>
<comment type="caution">
    <text evidence="4">The sequence shown here is derived from an EMBL/GenBank/DDBJ whole genome shotgun (WGS) entry which is preliminary data.</text>
</comment>
<dbReference type="InterPro" id="IPR029069">
    <property type="entry name" value="HotDog_dom_sf"/>
</dbReference>
<comment type="similarity">
    <text evidence="1">Belongs to the 4-hydroxybenzoyl-CoA thioesterase family.</text>
</comment>
<dbReference type="InterPro" id="IPR014166">
    <property type="entry name" value="Tol-Pal_acyl-CoA_thioesterase"/>
</dbReference>
<evidence type="ECO:0000259" key="3">
    <source>
        <dbReference type="Pfam" id="PF03061"/>
    </source>
</evidence>
<dbReference type="AlphaFoldDB" id="A0A2U2J342"/>
<dbReference type="NCBIfam" id="TIGR00051">
    <property type="entry name" value="YbgC/FadM family acyl-CoA thioesterase"/>
    <property type="match status" value="1"/>
</dbReference>